<keyword evidence="6" id="KW-0482">Metalloprotease</keyword>
<dbReference type="EMBL" id="BRLH01000006">
    <property type="protein sequence ID" value="GKX56553.1"/>
    <property type="molecule type" value="Genomic_DNA"/>
</dbReference>
<evidence type="ECO:0000256" key="3">
    <source>
        <dbReference type="ARBA" id="ARBA00022670"/>
    </source>
</evidence>
<evidence type="ECO:0000256" key="7">
    <source>
        <dbReference type="PROSITE-ProRule" id="PRU01379"/>
    </source>
</evidence>
<dbReference type="CDD" id="cd06242">
    <property type="entry name" value="M14-like"/>
    <property type="match status" value="1"/>
</dbReference>
<evidence type="ECO:0000256" key="1">
    <source>
        <dbReference type="ARBA" id="ARBA00001947"/>
    </source>
</evidence>
<reference evidence="11" key="1">
    <citation type="submission" date="2022-06" db="EMBL/GenBank/DDBJ databases">
        <title>Draft genome sequences of Leminorella grimontii str. JCM5902.</title>
        <authorList>
            <person name="Wakabayashi Y."/>
            <person name="Kojima K."/>
        </authorList>
    </citation>
    <scope>NUCLEOTIDE SEQUENCE</scope>
    <source>
        <strain evidence="11">JCM 5902</strain>
    </source>
</reference>
<feature type="signal peptide" evidence="9">
    <location>
        <begin position="1"/>
        <end position="28"/>
    </location>
</feature>
<evidence type="ECO:0000256" key="4">
    <source>
        <dbReference type="ARBA" id="ARBA00022801"/>
    </source>
</evidence>
<comment type="caution">
    <text evidence="7">Lacks conserved residue(s) required for the propagation of feature annotation.</text>
</comment>
<evidence type="ECO:0000256" key="9">
    <source>
        <dbReference type="SAM" id="SignalP"/>
    </source>
</evidence>
<dbReference type="PANTHER" id="PTHR11705:SF143">
    <property type="entry name" value="SLL0236 PROTEIN"/>
    <property type="match status" value="1"/>
</dbReference>
<proteinExistence type="inferred from homology"/>
<gene>
    <name evidence="11" type="ORF">SOASR030_26650</name>
</gene>
<comment type="caution">
    <text evidence="11">The sequence shown here is derived from an EMBL/GenBank/DDBJ whole genome shotgun (WGS) entry which is preliminary data.</text>
</comment>
<comment type="similarity">
    <text evidence="2 7">Belongs to the peptidase M14 family.</text>
</comment>
<evidence type="ECO:0000256" key="2">
    <source>
        <dbReference type="ARBA" id="ARBA00005988"/>
    </source>
</evidence>
<dbReference type="Gene3D" id="3.40.630.10">
    <property type="entry name" value="Zn peptidases"/>
    <property type="match status" value="1"/>
</dbReference>
<organism evidence="11 12">
    <name type="scientific">Leminorella grimontii</name>
    <dbReference type="NCBI Taxonomy" id="82981"/>
    <lineage>
        <taxon>Bacteria</taxon>
        <taxon>Pseudomonadati</taxon>
        <taxon>Pseudomonadota</taxon>
        <taxon>Gammaproteobacteria</taxon>
        <taxon>Enterobacterales</taxon>
        <taxon>Budviciaceae</taxon>
        <taxon>Leminorella</taxon>
    </lineage>
</organism>
<feature type="domain" description="Peptidase M14" evidence="10">
    <location>
        <begin position="64"/>
        <end position="343"/>
    </location>
</feature>
<dbReference type="Pfam" id="PF00246">
    <property type="entry name" value="Peptidase_M14"/>
    <property type="match status" value="1"/>
</dbReference>
<dbReference type="PROSITE" id="PS52035">
    <property type="entry name" value="PEPTIDASE_M14"/>
    <property type="match status" value="1"/>
</dbReference>
<evidence type="ECO:0000256" key="8">
    <source>
        <dbReference type="SAM" id="MobiDB-lite"/>
    </source>
</evidence>
<evidence type="ECO:0000256" key="6">
    <source>
        <dbReference type="ARBA" id="ARBA00023049"/>
    </source>
</evidence>
<protein>
    <recommendedName>
        <fullName evidence="10">Peptidase M14 domain-containing protein</fullName>
    </recommendedName>
</protein>
<dbReference type="SUPFAM" id="SSF53187">
    <property type="entry name" value="Zn-dependent exopeptidases"/>
    <property type="match status" value="1"/>
</dbReference>
<dbReference type="AlphaFoldDB" id="A0AAV5N518"/>
<dbReference type="PANTHER" id="PTHR11705">
    <property type="entry name" value="PROTEASE FAMILY M14 CARBOXYPEPTIDASE A,B"/>
    <property type="match status" value="1"/>
</dbReference>
<dbReference type="GO" id="GO:0006508">
    <property type="term" value="P:proteolysis"/>
    <property type="evidence" value="ECO:0007669"/>
    <property type="project" value="UniProtKB-KW"/>
</dbReference>
<comment type="cofactor">
    <cofactor evidence="1">
        <name>Zn(2+)</name>
        <dbReference type="ChEBI" id="CHEBI:29105"/>
    </cofactor>
</comment>
<dbReference type="InterPro" id="IPR000834">
    <property type="entry name" value="Peptidase_M14"/>
</dbReference>
<dbReference type="GO" id="GO:0004181">
    <property type="term" value="F:metallocarboxypeptidase activity"/>
    <property type="evidence" value="ECO:0007669"/>
    <property type="project" value="InterPro"/>
</dbReference>
<feature type="region of interest" description="Disordered" evidence="8">
    <location>
        <begin position="516"/>
        <end position="544"/>
    </location>
</feature>
<dbReference type="GO" id="GO:0005615">
    <property type="term" value="C:extracellular space"/>
    <property type="evidence" value="ECO:0007669"/>
    <property type="project" value="TreeGrafter"/>
</dbReference>
<dbReference type="RefSeq" id="WP_027274800.1">
    <property type="nucleotide sequence ID" value="NZ_BRLH01000006.1"/>
</dbReference>
<evidence type="ECO:0000313" key="12">
    <source>
        <dbReference type="Proteomes" id="UP001058124"/>
    </source>
</evidence>
<keyword evidence="3" id="KW-0645">Protease</keyword>
<keyword evidence="4" id="KW-0378">Hydrolase</keyword>
<name>A0AAV5N518_9GAMM</name>
<sequence>MRKLSRTVAVALFPCLFGLSLFSTSTYAKYDPARDYQEVPSIVKQFPAPSLDLGTPAFAADKRDFTSQDELTAFIAGLSKTSLNLRVTTIGKSQKGKDIPMLVFSQTQDVSAQQLIKNGKPTVLIVAMQHGDEPASGEGALAYAKSLAQGKEGDVLSWVNVLIVPRANPDGADAFTETLANGVDLNKDHLALSSPESRALASVMNEYQPDVVLDSREYQPAGRWLEKFGALARYDSMIQYATAPNLSTKVTTLSERTFRQSLINTLESNGLSHSGYLTLDGEGADKGLVNMGSIDANTFRSAAGLRNAVSLSFATRGVGLGKAHFARRVYTQYLSIQSLVKAAAKNHDDVIAQRRGVREEINAQAGQGAIVVRGKSLPSPMTLSMMDAKTADNVKVNVQVESALDVMPVLTRPRPYAYLLPPSEKASVARLKALGVDVYQVSEKQTIKAQQYALVPLSKSAQTIKAPEAARRLLSHLESVSLELAPGYYYVPLNQPLANLVVTLLEPDAPDSMLASGVMKTPASPKAQKGKKAKASAAKEASKDDSLRLPLYRVHERPDIASVAM</sequence>
<dbReference type="GO" id="GO:0008270">
    <property type="term" value="F:zinc ion binding"/>
    <property type="evidence" value="ECO:0007669"/>
    <property type="project" value="InterPro"/>
</dbReference>
<dbReference type="Proteomes" id="UP001058124">
    <property type="component" value="Unassembled WGS sequence"/>
</dbReference>
<evidence type="ECO:0000259" key="10">
    <source>
        <dbReference type="PROSITE" id="PS52035"/>
    </source>
</evidence>
<keyword evidence="12" id="KW-1185">Reference proteome</keyword>
<keyword evidence="5" id="KW-0862">Zinc</keyword>
<accession>A0AAV5N518</accession>
<keyword evidence="9" id="KW-0732">Signal</keyword>
<evidence type="ECO:0000256" key="5">
    <source>
        <dbReference type="ARBA" id="ARBA00022833"/>
    </source>
</evidence>
<feature type="chain" id="PRO_5043506903" description="Peptidase M14 domain-containing protein" evidence="9">
    <location>
        <begin position="29"/>
        <end position="565"/>
    </location>
</feature>
<evidence type="ECO:0000313" key="11">
    <source>
        <dbReference type="EMBL" id="GKX56553.1"/>
    </source>
</evidence>